<keyword evidence="1" id="KW-1133">Transmembrane helix</keyword>
<reference evidence="3" key="1">
    <citation type="journal article" date="2019" name="Plant Biotechnol. J.">
        <title>Genome sequencing of the Australian wild diploid species Gossypium australe highlights disease resistance and delayed gland morphogenesis.</title>
        <authorList>
            <person name="Cai Y."/>
            <person name="Cai X."/>
            <person name="Wang Q."/>
            <person name="Wang P."/>
            <person name="Zhang Y."/>
            <person name="Cai C."/>
            <person name="Xu Y."/>
            <person name="Wang K."/>
            <person name="Zhou Z."/>
            <person name="Wang C."/>
            <person name="Geng S."/>
            <person name="Li B."/>
            <person name="Dong Q."/>
            <person name="Hou Y."/>
            <person name="Wang H."/>
            <person name="Ai P."/>
            <person name="Liu Z."/>
            <person name="Yi F."/>
            <person name="Sun M."/>
            <person name="An G."/>
            <person name="Cheng J."/>
            <person name="Zhang Y."/>
            <person name="Shi Q."/>
            <person name="Xie Y."/>
            <person name="Shi X."/>
            <person name="Chang Y."/>
            <person name="Huang F."/>
            <person name="Chen Y."/>
            <person name="Hong S."/>
            <person name="Mi L."/>
            <person name="Sun Q."/>
            <person name="Zhang L."/>
            <person name="Zhou B."/>
            <person name="Peng R."/>
            <person name="Zhang X."/>
            <person name="Liu F."/>
        </authorList>
    </citation>
    <scope>NUCLEOTIDE SEQUENCE [LARGE SCALE GENOMIC DNA]</scope>
    <source>
        <strain evidence="3">cv. PA1801</strain>
    </source>
</reference>
<evidence type="ECO:0000313" key="2">
    <source>
        <dbReference type="EMBL" id="KAA3470425.1"/>
    </source>
</evidence>
<accession>A0A5B6VMX3</accession>
<evidence type="ECO:0000256" key="1">
    <source>
        <dbReference type="SAM" id="Phobius"/>
    </source>
</evidence>
<protein>
    <submittedName>
        <fullName evidence="2">Retrovirus-related Pol polyprotein from transposon TNT 1-94</fullName>
    </submittedName>
</protein>
<dbReference type="EMBL" id="SMMG02000006">
    <property type="protein sequence ID" value="KAA3470425.1"/>
    <property type="molecule type" value="Genomic_DNA"/>
</dbReference>
<keyword evidence="1" id="KW-0812">Transmembrane</keyword>
<comment type="caution">
    <text evidence="2">The sequence shown here is derived from an EMBL/GenBank/DDBJ whole genome shotgun (WGS) entry which is preliminary data.</text>
</comment>
<keyword evidence="3" id="KW-1185">Reference proteome</keyword>
<name>A0A5B6VMX3_9ROSI</name>
<evidence type="ECO:0000313" key="3">
    <source>
        <dbReference type="Proteomes" id="UP000325315"/>
    </source>
</evidence>
<feature type="transmembrane region" description="Helical" evidence="1">
    <location>
        <begin position="46"/>
        <end position="62"/>
    </location>
</feature>
<organism evidence="2 3">
    <name type="scientific">Gossypium australe</name>
    <dbReference type="NCBI Taxonomy" id="47621"/>
    <lineage>
        <taxon>Eukaryota</taxon>
        <taxon>Viridiplantae</taxon>
        <taxon>Streptophyta</taxon>
        <taxon>Embryophyta</taxon>
        <taxon>Tracheophyta</taxon>
        <taxon>Spermatophyta</taxon>
        <taxon>Magnoliopsida</taxon>
        <taxon>eudicotyledons</taxon>
        <taxon>Gunneridae</taxon>
        <taxon>Pentapetalae</taxon>
        <taxon>rosids</taxon>
        <taxon>malvids</taxon>
        <taxon>Malvales</taxon>
        <taxon>Malvaceae</taxon>
        <taxon>Malvoideae</taxon>
        <taxon>Gossypium</taxon>
    </lineage>
</organism>
<keyword evidence="1" id="KW-0472">Membrane</keyword>
<gene>
    <name evidence="2" type="ORF">EPI10_016136</name>
</gene>
<sequence>MLEEIHALDENGTWNFVDLLVGKKDMLRLMRWIIQKLSLLWPNSPLFIYYFHKLFLIIGLYTN</sequence>
<proteinExistence type="predicted"/>
<dbReference type="AlphaFoldDB" id="A0A5B6VMX3"/>
<dbReference type="Proteomes" id="UP000325315">
    <property type="component" value="Unassembled WGS sequence"/>
</dbReference>